<protein>
    <recommendedName>
        <fullName evidence="4">Lipoprotein</fullName>
    </recommendedName>
</protein>
<gene>
    <name evidence="2" type="ORF">SAMN05216378_1419</name>
</gene>
<dbReference type="OrthoDB" id="1806265at2"/>
<feature type="signal peptide" evidence="1">
    <location>
        <begin position="1"/>
        <end position="21"/>
    </location>
</feature>
<dbReference type="PROSITE" id="PS51257">
    <property type="entry name" value="PROKAR_LIPOPROTEIN"/>
    <property type="match status" value="1"/>
</dbReference>
<reference evidence="3" key="1">
    <citation type="submission" date="2016-10" db="EMBL/GenBank/DDBJ databases">
        <authorList>
            <person name="Varghese N."/>
            <person name="Submissions S."/>
        </authorList>
    </citation>
    <scope>NUCLEOTIDE SEQUENCE [LARGE SCALE GENOMIC DNA]</scope>
    <source>
        <strain evidence="3">CGMCC 1.10784</strain>
    </source>
</reference>
<feature type="chain" id="PRO_5038872224" description="Lipoprotein" evidence="1">
    <location>
        <begin position="22"/>
        <end position="211"/>
    </location>
</feature>
<evidence type="ECO:0000256" key="1">
    <source>
        <dbReference type="SAM" id="SignalP"/>
    </source>
</evidence>
<accession>A0A1I1V9E6</accession>
<keyword evidence="1" id="KW-0732">Signal</keyword>
<evidence type="ECO:0000313" key="3">
    <source>
        <dbReference type="Proteomes" id="UP000198855"/>
    </source>
</evidence>
<dbReference type="AlphaFoldDB" id="A0A1I1V9E6"/>
<dbReference type="STRING" id="1045775.SAMN05216378_1419"/>
<proteinExistence type="predicted"/>
<sequence length="211" mass="23013">MRILSILILVVLILTGCSTNSDQTFPDNNKKSEAAELTLTPVDMFEGEAAKFKPFLGAMSGAFKLSYKGSRPNAWLDIDIWKEGKKVKDSTGSVGDLFFSSGEEKSSGEVEIMISVESISAEEKESSRLIKVNLVHDSGTSLSTLTIPWDPKLSMQGLIQNSEAQTFTASEPVHVFAVQAASVNQMSTADLTNESLSKTEYALVFTLRFED</sequence>
<name>A0A1I1V9E6_9BACL</name>
<dbReference type="RefSeq" id="WP_091182668.1">
    <property type="nucleotide sequence ID" value="NZ_FOMT01000001.1"/>
</dbReference>
<evidence type="ECO:0000313" key="2">
    <source>
        <dbReference type="EMBL" id="SFD78598.1"/>
    </source>
</evidence>
<evidence type="ECO:0008006" key="4">
    <source>
        <dbReference type="Google" id="ProtNLM"/>
    </source>
</evidence>
<keyword evidence="3" id="KW-1185">Reference proteome</keyword>
<organism evidence="2 3">
    <name type="scientific">Paenibacillus catalpae</name>
    <dbReference type="NCBI Taxonomy" id="1045775"/>
    <lineage>
        <taxon>Bacteria</taxon>
        <taxon>Bacillati</taxon>
        <taxon>Bacillota</taxon>
        <taxon>Bacilli</taxon>
        <taxon>Bacillales</taxon>
        <taxon>Paenibacillaceae</taxon>
        <taxon>Paenibacillus</taxon>
    </lineage>
</organism>
<dbReference type="EMBL" id="FOMT01000001">
    <property type="protein sequence ID" value="SFD78598.1"/>
    <property type="molecule type" value="Genomic_DNA"/>
</dbReference>
<dbReference type="Proteomes" id="UP000198855">
    <property type="component" value="Unassembled WGS sequence"/>
</dbReference>